<dbReference type="AlphaFoldDB" id="A0A7D9LSV8"/>
<feature type="compositionally biased region" description="Basic and acidic residues" evidence="1">
    <location>
        <begin position="1"/>
        <end position="35"/>
    </location>
</feature>
<keyword evidence="3" id="KW-1185">Reference proteome</keyword>
<evidence type="ECO:0000256" key="1">
    <source>
        <dbReference type="SAM" id="MobiDB-lite"/>
    </source>
</evidence>
<organism evidence="2 3">
    <name type="scientific">Paramuricea clavata</name>
    <name type="common">Red gorgonian</name>
    <name type="synonym">Violescent sea-whip</name>
    <dbReference type="NCBI Taxonomy" id="317549"/>
    <lineage>
        <taxon>Eukaryota</taxon>
        <taxon>Metazoa</taxon>
        <taxon>Cnidaria</taxon>
        <taxon>Anthozoa</taxon>
        <taxon>Octocorallia</taxon>
        <taxon>Malacalcyonacea</taxon>
        <taxon>Plexauridae</taxon>
        <taxon>Paramuricea</taxon>
    </lineage>
</organism>
<comment type="caution">
    <text evidence="2">The sequence shown here is derived from an EMBL/GenBank/DDBJ whole genome shotgun (WGS) entry which is preliminary data.</text>
</comment>
<protein>
    <submittedName>
        <fullName evidence="2">Uncharacterized protein</fullName>
    </submittedName>
</protein>
<feature type="compositionally biased region" description="Polar residues" evidence="1">
    <location>
        <begin position="115"/>
        <end position="134"/>
    </location>
</feature>
<sequence length="134" mass="15094">MSPTKEKSAMPMDKTHSQDVEVKPRKGKGKPREFDSWDEEEFCPGSSVIATTHGSFWKKNTNMPSPSYSRKLSLKSSAEDQEYLTTESSEDERNIEDAVNRSRITRHQETKANIGESSSSQVINHSSLNLVDDT</sequence>
<evidence type="ECO:0000313" key="2">
    <source>
        <dbReference type="EMBL" id="CAB4038136.1"/>
    </source>
</evidence>
<gene>
    <name evidence="2" type="ORF">PACLA_8A042558</name>
</gene>
<dbReference type="EMBL" id="CACRXK020023850">
    <property type="protein sequence ID" value="CAB4038136.1"/>
    <property type="molecule type" value="Genomic_DNA"/>
</dbReference>
<reference evidence="2" key="1">
    <citation type="submission" date="2020-04" db="EMBL/GenBank/DDBJ databases">
        <authorList>
            <person name="Alioto T."/>
            <person name="Alioto T."/>
            <person name="Gomez Garrido J."/>
        </authorList>
    </citation>
    <scope>NUCLEOTIDE SEQUENCE</scope>
    <source>
        <strain evidence="2">A484AB</strain>
    </source>
</reference>
<dbReference type="Proteomes" id="UP001152795">
    <property type="component" value="Unassembled WGS sequence"/>
</dbReference>
<feature type="region of interest" description="Disordered" evidence="1">
    <location>
        <begin position="1"/>
        <end position="134"/>
    </location>
</feature>
<proteinExistence type="predicted"/>
<evidence type="ECO:0000313" key="3">
    <source>
        <dbReference type="Proteomes" id="UP001152795"/>
    </source>
</evidence>
<feature type="compositionally biased region" description="Basic and acidic residues" evidence="1">
    <location>
        <begin position="91"/>
        <end position="110"/>
    </location>
</feature>
<name>A0A7D9LSV8_PARCT</name>
<feature type="compositionally biased region" description="Polar residues" evidence="1">
    <location>
        <begin position="48"/>
        <end position="76"/>
    </location>
</feature>
<accession>A0A7D9LSV8</accession>